<keyword evidence="2" id="KW-1185">Reference proteome</keyword>
<comment type="caution">
    <text evidence="1">The sequence shown here is derived from an EMBL/GenBank/DDBJ whole genome shotgun (WGS) entry which is preliminary data.</text>
</comment>
<gene>
    <name evidence="1" type="ORF">E4J94_11525</name>
</gene>
<organism evidence="1 2">
    <name type="scientific">Empedobacter tilapiae</name>
    <dbReference type="NCBI Taxonomy" id="2491114"/>
    <lineage>
        <taxon>Bacteria</taxon>
        <taxon>Pseudomonadati</taxon>
        <taxon>Bacteroidota</taxon>
        <taxon>Flavobacteriia</taxon>
        <taxon>Flavobacteriales</taxon>
        <taxon>Weeksellaceae</taxon>
        <taxon>Empedobacter</taxon>
    </lineage>
</organism>
<accession>A0A4Z1BL14</accession>
<evidence type="ECO:0000313" key="2">
    <source>
        <dbReference type="Proteomes" id="UP000297998"/>
    </source>
</evidence>
<dbReference type="AlphaFoldDB" id="A0A4Z1BL14"/>
<dbReference type="RefSeq" id="WP_135835952.1">
    <property type="nucleotide sequence ID" value="NZ_SRPE01000007.1"/>
</dbReference>
<evidence type="ECO:0000313" key="1">
    <source>
        <dbReference type="EMBL" id="TGN26450.1"/>
    </source>
</evidence>
<dbReference type="EMBL" id="SRPE01000007">
    <property type="protein sequence ID" value="TGN26450.1"/>
    <property type="molecule type" value="Genomic_DNA"/>
</dbReference>
<dbReference type="Proteomes" id="UP000297998">
    <property type="component" value="Unassembled WGS sequence"/>
</dbReference>
<reference evidence="1 2" key="1">
    <citation type="submission" date="2019-03" db="EMBL/GenBank/DDBJ databases">
        <title>Empedobacter tilapiae sp. nov., isolated from an intestine of Nile tilapia Oreochromis niloticus.</title>
        <authorList>
            <person name="Kim Y.-O."/>
            <person name="Yoon J.-H."/>
        </authorList>
    </citation>
    <scope>NUCLEOTIDE SEQUENCE [LARGE SCALE GENOMIC DNA]</scope>
    <source>
        <strain evidence="1 2">MRS2</strain>
    </source>
</reference>
<proteinExistence type="predicted"/>
<name>A0A4Z1BL14_9FLAO</name>
<protein>
    <submittedName>
        <fullName evidence="1">Uncharacterized protein</fullName>
    </submittedName>
</protein>
<sequence length="199" mass="23959">MKFKNKKLVSAFLNRIKTWDRPYNSLNFYYTPKLYLKLAEKNIEIFNKLNNLNKSLLNTITILDNNQLPISFREIEYIQTIGCNVYLKKYYCKRILLENFKIKKSTLSQITIDHNESLFSIIEKNIDDFTTLRYISYLILDKKINLDTKQMKNEYKRIVDDFEEFNIDLDEMCNEIEKLYSFKRLRLIPRSDNSSKGKN</sequence>